<dbReference type="InterPro" id="IPR029044">
    <property type="entry name" value="Nucleotide-diphossugar_trans"/>
</dbReference>
<dbReference type="PANTHER" id="PTHR43584:SF3">
    <property type="entry name" value="BIFUNCTIONAL PROTEIN GLMU"/>
    <property type="match status" value="1"/>
</dbReference>
<dbReference type="Gene3D" id="3.90.550.10">
    <property type="entry name" value="Spore Coat Polysaccharide Biosynthesis Protein SpsA, Chain A"/>
    <property type="match status" value="1"/>
</dbReference>
<evidence type="ECO:0000256" key="8">
    <source>
        <dbReference type="ARBA" id="ARBA00049628"/>
    </source>
</evidence>
<proteinExistence type="inferred from homology"/>
<evidence type="ECO:0000256" key="7">
    <source>
        <dbReference type="ARBA" id="ARBA00048493"/>
    </source>
</evidence>
<gene>
    <name evidence="10" type="ORF">KSF_050320</name>
</gene>
<keyword evidence="4" id="KW-0548">Nucleotidyltransferase</keyword>
<evidence type="ECO:0000313" key="10">
    <source>
        <dbReference type="EMBL" id="GHO94984.1"/>
    </source>
</evidence>
<evidence type="ECO:0000256" key="5">
    <source>
        <dbReference type="ARBA" id="ARBA00023315"/>
    </source>
</evidence>
<evidence type="ECO:0000256" key="3">
    <source>
        <dbReference type="ARBA" id="ARBA00022679"/>
    </source>
</evidence>
<comment type="catalytic activity">
    <reaction evidence="6">
        <text>alpha-D-glucosamine 1-phosphate + acetyl-CoA = N-acetyl-alpha-D-glucosamine 1-phosphate + CoA + H(+)</text>
        <dbReference type="Rhea" id="RHEA:13725"/>
        <dbReference type="ChEBI" id="CHEBI:15378"/>
        <dbReference type="ChEBI" id="CHEBI:57287"/>
        <dbReference type="ChEBI" id="CHEBI:57288"/>
        <dbReference type="ChEBI" id="CHEBI:57776"/>
        <dbReference type="ChEBI" id="CHEBI:58516"/>
        <dbReference type="EC" id="2.3.1.157"/>
    </reaction>
</comment>
<dbReference type="InterPro" id="IPR050065">
    <property type="entry name" value="GlmU-like"/>
</dbReference>
<keyword evidence="5" id="KW-0012">Acyltransferase</keyword>
<dbReference type="RefSeq" id="WP_220205689.1">
    <property type="nucleotide sequence ID" value="NZ_BNJK01000001.1"/>
</dbReference>
<reference evidence="10" key="1">
    <citation type="submission" date="2020-10" db="EMBL/GenBank/DDBJ databases">
        <title>Taxonomic study of unclassified bacteria belonging to the class Ktedonobacteria.</title>
        <authorList>
            <person name="Yabe S."/>
            <person name="Wang C.M."/>
            <person name="Zheng Y."/>
            <person name="Sakai Y."/>
            <person name="Cavaletti L."/>
            <person name="Monciardini P."/>
            <person name="Donadio S."/>
        </authorList>
    </citation>
    <scope>NUCLEOTIDE SEQUENCE</scope>
    <source>
        <strain evidence="10">ID150040</strain>
    </source>
</reference>
<evidence type="ECO:0000259" key="9">
    <source>
        <dbReference type="Pfam" id="PF12804"/>
    </source>
</evidence>
<dbReference type="Pfam" id="PF12804">
    <property type="entry name" value="NTP_transf_3"/>
    <property type="match status" value="1"/>
</dbReference>
<comment type="catalytic activity">
    <reaction evidence="7">
        <text>N-acetyl-alpha-D-glucosamine 1-phosphate + UTP + H(+) = UDP-N-acetyl-alpha-D-glucosamine + diphosphate</text>
        <dbReference type="Rhea" id="RHEA:13509"/>
        <dbReference type="ChEBI" id="CHEBI:15378"/>
        <dbReference type="ChEBI" id="CHEBI:33019"/>
        <dbReference type="ChEBI" id="CHEBI:46398"/>
        <dbReference type="ChEBI" id="CHEBI:57705"/>
        <dbReference type="ChEBI" id="CHEBI:57776"/>
        <dbReference type="EC" id="2.7.7.23"/>
    </reaction>
</comment>
<dbReference type="SUPFAM" id="SSF53448">
    <property type="entry name" value="Nucleotide-diphospho-sugar transferases"/>
    <property type="match status" value="1"/>
</dbReference>
<comment type="function">
    <text evidence="8">Catalyzes the last two sequential reactions in the de novo biosynthetic pathway for UDP-N-acetylglucosamine (UDP-GlcNAc). The C-terminal domain catalyzes the transfer of acetyl group from acetyl coenzyme A to glucosamine-1-phosphate (GlcN-1-P) to produce N-acetylglucosamine-1-phosphate (GlcNAc-1-P), which is converted into UDP-GlcNAc by the transfer of uridine 5-monophosphate (from uridine 5-triphosphate), a reaction catalyzed by the N-terminal domain.</text>
</comment>
<dbReference type="Proteomes" id="UP000597444">
    <property type="component" value="Unassembled WGS sequence"/>
</dbReference>
<evidence type="ECO:0000313" key="11">
    <source>
        <dbReference type="Proteomes" id="UP000597444"/>
    </source>
</evidence>
<comment type="caution">
    <text evidence="10">The sequence shown here is derived from an EMBL/GenBank/DDBJ whole genome shotgun (WGS) entry which is preliminary data.</text>
</comment>
<evidence type="ECO:0000256" key="1">
    <source>
        <dbReference type="ARBA" id="ARBA00007707"/>
    </source>
</evidence>
<dbReference type="GO" id="GO:0003977">
    <property type="term" value="F:UDP-N-acetylglucosamine diphosphorylase activity"/>
    <property type="evidence" value="ECO:0007669"/>
    <property type="project" value="UniProtKB-EC"/>
</dbReference>
<name>A0A8J3INT4_9CHLR</name>
<protein>
    <recommendedName>
        <fullName evidence="9">MobA-like NTP transferase domain-containing protein</fullName>
    </recommendedName>
</protein>
<dbReference type="GO" id="GO:0019134">
    <property type="term" value="F:glucosamine-1-phosphate N-acetyltransferase activity"/>
    <property type="evidence" value="ECO:0007669"/>
    <property type="project" value="UniProtKB-EC"/>
</dbReference>
<keyword evidence="3" id="KW-0808">Transferase</keyword>
<sequence length="370" mass="40912">MHIAARPARETIRALLAREKPRLSRQEVQEIICQAADVAHIYQVVLKPARVIVVAAGQGSRFQSGTPKILARGTIGRPILLRILDALAPFDPHPLVIVNRASDSAAKAVVQQDGLHDPLWCIQEQPCGTGHALLSIKEHLHSQDNLIVVWGDMGALNERLVFAGCALHQLSHNPMTIPTKWERYPYVSLLRGADGTIIDVLQARRGDVIPANGEQDCGIFFVNGPCLFDGLHTLAQQQQEGGPSGELDFLALIRQLTARNQQVYALNMGTVWDSQGVNTLPDLHRADRSYAHITREVEHDLRSARTVADLLDTLTWSTIHTGFFNTLSQILQRSDKEYQTETLETLLNRLPEGKRAVLMNIKPGNTPSSS</sequence>
<evidence type="ECO:0000256" key="2">
    <source>
        <dbReference type="ARBA" id="ARBA00007947"/>
    </source>
</evidence>
<accession>A0A8J3INT4</accession>
<dbReference type="InterPro" id="IPR025877">
    <property type="entry name" value="MobA-like_NTP_Trfase"/>
</dbReference>
<evidence type="ECO:0000256" key="4">
    <source>
        <dbReference type="ARBA" id="ARBA00022695"/>
    </source>
</evidence>
<organism evidence="10 11">
    <name type="scientific">Reticulibacter mediterranei</name>
    <dbReference type="NCBI Taxonomy" id="2778369"/>
    <lineage>
        <taxon>Bacteria</taxon>
        <taxon>Bacillati</taxon>
        <taxon>Chloroflexota</taxon>
        <taxon>Ktedonobacteria</taxon>
        <taxon>Ktedonobacterales</taxon>
        <taxon>Reticulibacteraceae</taxon>
        <taxon>Reticulibacter</taxon>
    </lineage>
</organism>
<dbReference type="AlphaFoldDB" id="A0A8J3INT4"/>
<keyword evidence="11" id="KW-1185">Reference proteome</keyword>
<dbReference type="EMBL" id="BNJK01000001">
    <property type="protein sequence ID" value="GHO94984.1"/>
    <property type="molecule type" value="Genomic_DNA"/>
</dbReference>
<dbReference type="PANTHER" id="PTHR43584">
    <property type="entry name" value="NUCLEOTIDYL TRANSFERASE"/>
    <property type="match status" value="1"/>
</dbReference>
<feature type="domain" description="MobA-like NTP transferase" evidence="9">
    <location>
        <begin position="51"/>
        <end position="190"/>
    </location>
</feature>
<comment type="similarity">
    <text evidence="2">In the N-terminal section; belongs to the N-acetylglucosamine-1-phosphate uridyltransferase family.</text>
</comment>
<evidence type="ECO:0000256" key="6">
    <source>
        <dbReference type="ARBA" id="ARBA00048247"/>
    </source>
</evidence>
<comment type="similarity">
    <text evidence="1">In the C-terminal section; belongs to the transferase hexapeptide repeat family.</text>
</comment>